<dbReference type="Proteomes" id="UP000646911">
    <property type="component" value="Unassembled WGS sequence"/>
</dbReference>
<protein>
    <submittedName>
        <fullName evidence="3">DUF4124 domain-containing protein</fullName>
    </submittedName>
</protein>
<keyword evidence="4" id="KW-1185">Reference proteome</keyword>
<dbReference type="EMBL" id="JACOFX010000002">
    <property type="protein sequence ID" value="MBC3907274.1"/>
    <property type="molecule type" value="Genomic_DNA"/>
</dbReference>
<evidence type="ECO:0000313" key="3">
    <source>
        <dbReference type="EMBL" id="MBC3907274.1"/>
    </source>
</evidence>
<sequence>MGAAYFCLAKKNREEQDCQSIMNIRKLLLLATTILSLSVANAGEIHKWRDKDGRLHFGDQQNAPKGSQVILNSTNANNNQATPAETGSQDKSSGPQSGPASISPAAPYTGNAPYEKGAPTGIAPEKLTQCIAMVREHFKQENSASEIRAFFVKLESVCPKTGFICRSYKWSPQKDHCEPVRYKDGQNQVNHQVYNS</sequence>
<evidence type="ECO:0000313" key="4">
    <source>
        <dbReference type="Proteomes" id="UP000646911"/>
    </source>
</evidence>
<reference evidence="3 4" key="1">
    <citation type="submission" date="2020-08" db="EMBL/GenBank/DDBJ databases">
        <title>Novel species isolated from subtropical streams in China.</title>
        <authorList>
            <person name="Lu H."/>
        </authorList>
    </citation>
    <scope>NUCLEOTIDE SEQUENCE [LARGE SCALE GENOMIC DNA]</scope>
    <source>
        <strain evidence="3 4">NL8W</strain>
    </source>
</reference>
<dbReference type="InterPro" id="IPR025392">
    <property type="entry name" value="DUF4124"/>
</dbReference>
<feature type="domain" description="DUF4124" evidence="2">
    <location>
        <begin position="35"/>
        <end position="84"/>
    </location>
</feature>
<name>A0ABR6Z6N6_9BURK</name>
<accession>A0ABR6Z6N6</accession>
<proteinExistence type="predicted"/>
<feature type="region of interest" description="Disordered" evidence="1">
    <location>
        <begin position="77"/>
        <end position="120"/>
    </location>
</feature>
<evidence type="ECO:0000256" key="1">
    <source>
        <dbReference type="SAM" id="MobiDB-lite"/>
    </source>
</evidence>
<gene>
    <name evidence="3" type="ORF">H8L47_06830</name>
</gene>
<dbReference type="Pfam" id="PF13511">
    <property type="entry name" value="DUF4124"/>
    <property type="match status" value="1"/>
</dbReference>
<evidence type="ECO:0000259" key="2">
    <source>
        <dbReference type="Pfam" id="PF13511"/>
    </source>
</evidence>
<organism evidence="3 4">
    <name type="scientific">Undibacterium umbellatum</name>
    <dbReference type="NCBI Taxonomy" id="2762300"/>
    <lineage>
        <taxon>Bacteria</taxon>
        <taxon>Pseudomonadati</taxon>
        <taxon>Pseudomonadota</taxon>
        <taxon>Betaproteobacteria</taxon>
        <taxon>Burkholderiales</taxon>
        <taxon>Oxalobacteraceae</taxon>
        <taxon>Undibacterium</taxon>
    </lineage>
</organism>
<feature type="compositionally biased region" description="Polar residues" evidence="1">
    <location>
        <begin position="77"/>
        <end position="100"/>
    </location>
</feature>
<comment type="caution">
    <text evidence="3">The sequence shown here is derived from an EMBL/GenBank/DDBJ whole genome shotgun (WGS) entry which is preliminary data.</text>
</comment>